<dbReference type="PANTHER" id="PTHR32309">
    <property type="entry name" value="TYROSINE-PROTEIN KINASE"/>
    <property type="match status" value="1"/>
</dbReference>
<evidence type="ECO:0000256" key="1">
    <source>
        <dbReference type="ARBA" id="ARBA00004651"/>
    </source>
</evidence>
<keyword evidence="4" id="KW-0547">Nucleotide-binding</keyword>
<feature type="transmembrane region" description="Helical" evidence="8">
    <location>
        <begin position="29"/>
        <end position="48"/>
    </location>
</feature>
<evidence type="ECO:0008006" key="13">
    <source>
        <dbReference type="Google" id="ProtNLM"/>
    </source>
</evidence>
<keyword evidence="7 8" id="KW-0472">Membrane</keyword>
<dbReference type="EMBL" id="MBUA01000001">
    <property type="protein sequence ID" value="MBC6489954.1"/>
    <property type="molecule type" value="Genomic_DNA"/>
</dbReference>
<name>A0ABR7M610_9BACT</name>
<evidence type="ECO:0000256" key="8">
    <source>
        <dbReference type="SAM" id="Phobius"/>
    </source>
</evidence>
<evidence type="ECO:0000256" key="6">
    <source>
        <dbReference type="ARBA" id="ARBA00022989"/>
    </source>
</evidence>
<evidence type="ECO:0000256" key="3">
    <source>
        <dbReference type="ARBA" id="ARBA00022692"/>
    </source>
</evidence>
<evidence type="ECO:0000313" key="11">
    <source>
        <dbReference type="EMBL" id="MBC6489954.1"/>
    </source>
</evidence>
<evidence type="ECO:0000256" key="4">
    <source>
        <dbReference type="ARBA" id="ARBA00022741"/>
    </source>
</evidence>
<proteinExistence type="predicted"/>
<keyword evidence="12" id="KW-1185">Reference proteome</keyword>
<sequence>MVTDQKQNMPNSRKDDAFVKAIIQKYAPYWPVFILLGALCLALAYMYGQWAEKSYEVKARILIKDEQKGIDESKMIEALDVFKANTIVENEIEVIQSRTLIRKVVKNLYLYAPIFRHEQSRKVSAFQTAPFRIQAAMPEKITDQDNITAVFDENTRQLTIQGKNYPLNQVVKTPWGELSFLSNTSYVSKPGQHTYSFSLIDIRKVEEGLAKSLHVNPVNRLASVVEISLNDSEPERGKQIINELIRLYVQAEIEEKNLLAGNILASVENRLQYVSGQLDSVENAIERYRSTAGIVDISAQGKLYLENVGQYDRQIQDVNIKMAVLDEVEKYVSSKQIGSGMIPSALGVDDPSLSQMLDRLNDAQFQYDKLKKTTGENSPILSSLSEQIATLRPTISEMIQNQRTSLAINRNKLESTGNRYMSMLSTIPHKEKQLIEISRQQSIKNQIYSFLLQRREEAALSYATTNPDSRIIDLAEASVKAVSPKKLFIYAGSLIGAFLLGLLFVEYREGMNKNVLFRKEIEAITSIPVIGEVFQNRKSNLQVFEKGASGKVAEQFRSIRNQLFYNNGSQNDKIIFITSFVKKEGKAFVGLNLASSMALAGKKVLIVDLDSNKQTITNHFSLQGKKGYTDLISSRLSVQDTVYRSAENAQLYIMPFGTSSENSDLFPDHQFVENLFADLRNSFDGVIFCSGPLSRNANDRRIATYCDKSLLVVRHGVTPKTALVAFANRQDANGLNSPAIVFNGIGKRGFAVKGYGDGLGYGYDLNSD</sequence>
<organism evidence="11 12">
    <name type="scientific">Flavihumibacter stibioxidans</name>
    <dbReference type="NCBI Taxonomy" id="1834163"/>
    <lineage>
        <taxon>Bacteria</taxon>
        <taxon>Pseudomonadati</taxon>
        <taxon>Bacteroidota</taxon>
        <taxon>Chitinophagia</taxon>
        <taxon>Chitinophagales</taxon>
        <taxon>Chitinophagaceae</taxon>
        <taxon>Flavihumibacter</taxon>
    </lineage>
</organism>
<keyword evidence="3 8" id="KW-0812">Transmembrane</keyword>
<keyword evidence="2" id="KW-1003">Cell membrane</keyword>
<evidence type="ECO:0000259" key="10">
    <source>
        <dbReference type="Pfam" id="PF13807"/>
    </source>
</evidence>
<dbReference type="RefSeq" id="WP_187255287.1">
    <property type="nucleotide sequence ID" value="NZ_JBHULF010000006.1"/>
</dbReference>
<keyword evidence="6 8" id="KW-1133">Transmembrane helix</keyword>
<dbReference type="PANTHER" id="PTHR32309:SF13">
    <property type="entry name" value="FERRIC ENTEROBACTIN TRANSPORT PROTEIN FEPE"/>
    <property type="match status" value="1"/>
</dbReference>
<evidence type="ECO:0000256" key="5">
    <source>
        <dbReference type="ARBA" id="ARBA00022840"/>
    </source>
</evidence>
<dbReference type="Proteomes" id="UP000765802">
    <property type="component" value="Unassembled WGS sequence"/>
</dbReference>
<evidence type="ECO:0000256" key="7">
    <source>
        <dbReference type="ARBA" id="ARBA00023136"/>
    </source>
</evidence>
<gene>
    <name evidence="11" type="ORF">BC349_03170</name>
</gene>
<dbReference type="InterPro" id="IPR027417">
    <property type="entry name" value="P-loop_NTPase"/>
</dbReference>
<dbReference type="Gene3D" id="3.40.50.300">
    <property type="entry name" value="P-loop containing nucleotide triphosphate hydrolases"/>
    <property type="match status" value="1"/>
</dbReference>
<comment type="caution">
    <text evidence="11">The sequence shown here is derived from an EMBL/GenBank/DDBJ whole genome shotgun (WGS) entry which is preliminary data.</text>
</comment>
<dbReference type="Pfam" id="PF02706">
    <property type="entry name" value="Wzz"/>
    <property type="match status" value="1"/>
</dbReference>
<dbReference type="InterPro" id="IPR005702">
    <property type="entry name" value="Wzc-like_C"/>
</dbReference>
<reference evidence="11 12" key="1">
    <citation type="submission" date="2016-07" db="EMBL/GenBank/DDBJ databases">
        <title>Genome analysis of Flavihumibacter stibioxidans YS-17.</title>
        <authorList>
            <person name="Shi K."/>
            <person name="Han Y."/>
            <person name="Wang G."/>
        </authorList>
    </citation>
    <scope>NUCLEOTIDE SEQUENCE [LARGE SCALE GENOMIC DNA]</scope>
    <source>
        <strain evidence="11 12">YS-17</strain>
    </source>
</reference>
<dbReference type="Pfam" id="PF13807">
    <property type="entry name" value="GNVR"/>
    <property type="match status" value="1"/>
</dbReference>
<accession>A0ABR7M610</accession>
<dbReference type="InterPro" id="IPR032807">
    <property type="entry name" value="GNVR"/>
</dbReference>
<feature type="domain" description="Tyrosine-protein kinase G-rich" evidence="10">
    <location>
        <begin position="431"/>
        <end position="508"/>
    </location>
</feature>
<dbReference type="CDD" id="cd05387">
    <property type="entry name" value="BY-kinase"/>
    <property type="match status" value="1"/>
</dbReference>
<evidence type="ECO:0000259" key="9">
    <source>
        <dbReference type="Pfam" id="PF02706"/>
    </source>
</evidence>
<comment type="subcellular location">
    <subcellularLocation>
        <location evidence="1">Cell membrane</location>
        <topology evidence="1">Multi-pass membrane protein</topology>
    </subcellularLocation>
</comment>
<keyword evidence="5" id="KW-0067">ATP-binding</keyword>
<dbReference type="SUPFAM" id="SSF52540">
    <property type="entry name" value="P-loop containing nucleoside triphosphate hydrolases"/>
    <property type="match status" value="1"/>
</dbReference>
<dbReference type="InterPro" id="IPR050445">
    <property type="entry name" value="Bact_polysacc_biosynth/exp"/>
</dbReference>
<evidence type="ECO:0000313" key="12">
    <source>
        <dbReference type="Proteomes" id="UP000765802"/>
    </source>
</evidence>
<evidence type="ECO:0000256" key="2">
    <source>
        <dbReference type="ARBA" id="ARBA00022475"/>
    </source>
</evidence>
<dbReference type="InterPro" id="IPR003856">
    <property type="entry name" value="LPS_length_determ_N"/>
</dbReference>
<protein>
    <recommendedName>
        <fullName evidence="13">Capsular exopolysaccharide family</fullName>
    </recommendedName>
</protein>
<feature type="domain" description="Polysaccharide chain length determinant N-terminal" evidence="9">
    <location>
        <begin position="32"/>
        <end position="108"/>
    </location>
</feature>